<reference evidence="4" key="1">
    <citation type="journal article" date="2018" name="PLoS ONE">
        <title>Genomic analysis of an Argentinean isolate of Spodoptera frugiperda granulovirus reveals that various baculoviruses code for Lef-7 proteins with three F-box domains.</title>
        <authorList>
            <person name="Ferrelli M.L."/>
            <person name="Pidre M.L."/>
            <person name="Ghiringhelli P.D."/>
            <person name="Torres S."/>
            <person name="Fabre M.L."/>
            <person name="Masson T."/>
            <person name="Cedola M.T."/>
            <person name="Sciocco-Cap A."/>
            <person name="Romanowski V."/>
        </authorList>
    </citation>
    <scope>NUCLEOTIDE SEQUENCE</scope>
    <source>
        <strain evidence="4">ARG</strain>
    </source>
</reference>
<keyword evidence="2" id="KW-0812">Transmembrane</keyword>
<dbReference type="InterPro" id="IPR007663">
    <property type="entry name" value="Baculo_p74"/>
</dbReference>
<dbReference type="EMBL" id="MH170055">
    <property type="protein sequence ID" value="AXS01083.1"/>
    <property type="molecule type" value="Genomic_DNA"/>
</dbReference>
<dbReference type="GO" id="GO:0019058">
    <property type="term" value="P:viral life cycle"/>
    <property type="evidence" value="ECO:0007669"/>
    <property type="project" value="InterPro"/>
</dbReference>
<keyword evidence="2" id="KW-1133">Transmembrane helix</keyword>
<feature type="region of interest" description="Disordered" evidence="1">
    <location>
        <begin position="378"/>
        <end position="401"/>
    </location>
</feature>
<name>A0A346QVY3_9BBAC</name>
<feature type="domain" description="Baculoviridae p74 N-terminal" evidence="3">
    <location>
        <begin position="48"/>
        <end position="348"/>
    </location>
</feature>
<feature type="transmembrane region" description="Helical" evidence="2">
    <location>
        <begin position="504"/>
        <end position="525"/>
    </location>
</feature>
<keyword evidence="2" id="KW-0472">Membrane</keyword>
<evidence type="ECO:0000256" key="1">
    <source>
        <dbReference type="SAM" id="MobiDB-lite"/>
    </source>
</evidence>
<accession>A0A346QVY3</accession>
<sequence>MPKCLPMKLSTCTKILTNGTLINSTCLTDVCSFFLIRFLVKMAYPTPQDFINCDEFIVNRVRLHLITDWRTRFPHIFVDYSIRYATQQDFYSPPALLNKQSVVVELKFAKQGCEAMTCYPFTATGVIQVNSPIGGYTQTSESTIQYNQPACFHLDRATALRDEEVQSVETRYTSDDMCIMVDSFTKMYFNTPFLRTEDRVSKGIDDVPAFNTRFSDNPVFPDKAEGMFNNAYCSRFARTVVNPGSALTSGCSQAWFEIFLGFVLGDTVYASFKMLATGVLGDMRSHTYDRPSQLLPPAPSPAGRSMLNEWLAARDDAFDTVFEKRFITHNDFGNLQPGSQLVYEAGKGYSYSPVRSNTRRSLLDQINAARLKLLHGRERRQQKMRASSPPPPPNTLNSSEFNYNETDSLEDMIVDFLEDHSLIIGILTDLGLNVLEAQLEKLLKQVSSQILPILRNLLLNGSKTFTNRFAAEVYKAIVVNTVHRTLVRTVSTVAKMVFGALKMAMSVVNVILLFFTLVDFVLMIWDPYGYNNMFPRGYLDDLSNSFLGSLYDSVGVDDRNLIEVLPEMFMDHIKTTEPINAIDEQESDTLTVAAVNAIIYIDSLTHNSNGQLIVWDGDPLSDFDLESVVSAGLAANRNYEYFKWFVTRHNKVLLNPSPLVENAKYLGGFLLMVGGMLGVYKNLNRKRLMAYQQVGFSVLFLLFIILGVWLIMTESMKYYLTLVNHRTPAPPPRRKRLLHRPIQLKP</sequence>
<proteinExistence type="predicted"/>
<dbReference type="Pfam" id="PF04583">
    <property type="entry name" value="Baculo_p74"/>
    <property type="match status" value="1"/>
</dbReference>
<feature type="transmembrane region" description="Helical" evidence="2">
    <location>
        <begin position="695"/>
        <end position="712"/>
    </location>
</feature>
<dbReference type="InterPro" id="IPR013613">
    <property type="entry name" value="Baculo_p74_N"/>
</dbReference>
<evidence type="ECO:0000259" key="3">
    <source>
        <dbReference type="Pfam" id="PF08404"/>
    </source>
</evidence>
<protein>
    <submittedName>
        <fullName evidence="4">p74/pif-0</fullName>
    </submittedName>
</protein>
<evidence type="ECO:0000313" key="4">
    <source>
        <dbReference type="EMBL" id="AXS01083.1"/>
    </source>
</evidence>
<organism evidence="4">
    <name type="scientific">Spodoptera frugiperda granulovirus</name>
    <dbReference type="NCBI Taxonomy" id="307454"/>
    <lineage>
        <taxon>Viruses</taxon>
        <taxon>Viruses incertae sedis</taxon>
        <taxon>Naldaviricetes</taxon>
        <taxon>Lefavirales</taxon>
        <taxon>Baculoviridae</taxon>
        <taxon>Betabaculovirus</taxon>
        <taxon>Betabaculovirus spofrugiperdae</taxon>
    </lineage>
</organism>
<dbReference type="Pfam" id="PF08404">
    <property type="entry name" value="Baculo_p74_N"/>
    <property type="match status" value="1"/>
</dbReference>
<evidence type="ECO:0000256" key="2">
    <source>
        <dbReference type="SAM" id="Phobius"/>
    </source>
</evidence>